<keyword evidence="7" id="KW-0677">Repeat</keyword>
<feature type="disulfide bond" evidence="13">
    <location>
        <begin position="54"/>
        <end position="66"/>
    </location>
</feature>
<feature type="disulfide bond" evidence="13">
    <location>
        <begin position="238"/>
        <end position="250"/>
    </location>
</feature>
<dbReference type="GO" id="GO:0005509">
    <property type="term" value="F:calcium ion binding"/>
    <property type="evidence" value="ECO:0007669"/>
    <property type="project" value="InterPro"/>
</dbReference>
<dbReference type="PANTHER" id="PTHR22722:SF11">
    <property type="entry name" value="LOW-DENSITY LIPOPROTEIN RECEPTOR-RELATED PROTEIN 2"/>
    <property type="match status" value="1"/>
</dbReference>
<evidence type="ECO:0000256" key="11">
    <source>
        <dbReference type="ARBA" id="ARBA00023170"/>
    </source>
</evidence>
<evidence type="ECO:0000256" key="10">
    <source>
        <dbReference type="ARBA" id="ARBA00023157"/>
    </source>
</evidence>
<evidence type="ECO:0000313" key="17">
    <source>
        <dbReference type="Proteomes" id="UP000694620"/>
    </source>
</evidence>
<feature type="region of interest" description="Disordered" evidence="14">
    <location>
        <begin position="1"/>
        <end position="26"/>
    </location>
</feature>
<dbReference type="Gene3D" id="2.10.25.10">
    <property type="entry name" value="Laminin"/>
    <property type="match status" value="2"/>
</dbReference>
<keyword evidence="8" id="KW-1133">Transmembrane helix</keyword>
<dbReference type="SMART" id="SM00179">
    <property type="entry name" value="EGF_CA"/>
    <property type="match status" value="2"/>
</dbReference>
<evidence type="ECO:0000256" key="12">
    <source>
        <dbReference type="ARBA" id="ARBA00023180"/>
    </source>
</evidence>
<feature type="disulfide bond" evidence="13">
    <location>
        <begin position="245"/>
        <end position="263"/>
    </location>
</feature>
<protein>
    <recommendedName>
        <fullName evidence="15">EGF-like domain-containing protein</fullName>
    </recommendedName>
</protein>
<dbReference type="Gene3D" id="4.10.400.10">
    <property type="entry name" value="Low-density Lipoprotein Receptor"/>
    <property type="match status" value="5"/>
</dbReference>
<feature type="disulfide bond" evidence="13">
    <location>
        <begin position="206"/>
        <end position="224"/>
    </location>
</feature>
<feature type="disulfide bond" evidence="13">
    <location>
        <begin position="73"/>
        <end position="88"/>
    </location>
</feature>
<dbReference type="SMART" id="SM00181">
    <property type="entry name" value="EGF"/>
    <property type="match status" value="3"/>
</dbReference>
<dbReference type="CDD" id="cd00112">
    <property type="entry name" value="LDLa"/>
    <property type="match status" value="5"/>
</dbReference>
<feature type="disulfide bond" evidence="13">
    <location>
        <begin position="257"/>
        <end position="272"/>
    </location>
</feature>
<evidence type="ECO:0000256" key="4">
    <source>
        <dbReference type="ARBA" id="ARBA00022583"/>
    </source>
</evidence>
<evidence type="ECO:0000256" key="1">
    <source>
        <dbReference type="ARBA" id="ARBA00004251"/>
    </source>
</evidence>
<sequence length="435" mass="46441">MSSGPGQEVTSLGPGQEVTSSGPGHIWSAERGLAQAAAPRLTSIFFSSTDGQTCASNQFTCREGQCIPAPYQCDRIQDCKDGSDETGCSECPPSRGRGICLVGIVPTQHSGRAVCPQLIQCLKWAQEAEGVMVQRTWSESGDVKRVSAACTNISFFSSGYPSCPDQTCANGACFSHSQRCNGILDCRDGSDEANCTLGCLMHQFECHNGLCVSISFVCDHWDDCGDNSDEEGCAYPSCSGNQFTCASGRCIDQNWVCDGFNDCTDFSDEKGCDSGSRECYPGEWPCPSSPKCIPVMNVCDGHADCPLGEDETNSTANLKCGNGDHSVLSCEYRCHMSPSGGTCYCPDGYILGNDGHSCVDYDDCNIWGVCEQLCEDSIGSHQCRCADGYILESGRRCKADISDAGIAPSVPSLFSCEMFVGFSLMSRSSQHFGGL</sequence>
<dbReference type="GO" id="GO:0006897">
    <property type="term" value="P:endocytosis"/>
    <property type="evidence" value="ECO:0007669"/>
    <property type="project" value="UniProtKB-KW"/>
</dbReference>
<reference evidence="16" key="1">
    <citation type="submission" date="2021-06" db="EMBL/GenBank/DDBJ databases">
        <authorList>
            <consortium name="Wellcome Sanger Institute Data Sharing"/>
        </authorList>
    </citation>
    <scope>NUCLEOTIDE SEQUENCE [LARGE SCALE GENOMIC DNA]</scope>
</reference>
<dbReference type="InterPro" id="IPR002172">
    <property type="entry name" value="LDrepeatLR_classA_rpt"/>
</dbReference>
<dbReference type="PANTHER" id="PTHR22722">
    <property type="entry name" value="LOW-DENSITY LIPOPROTEIN RECEPTOR-RELATED PROTEIN 2-RELATED"/>
    <property type="match status" value="1"/>
</dbReference>
<accession>A0A8C4TCE7</accession>
<evidence type="ECO:0000256" key="13">
    <source>
        <dbReference type="PROSITE-ProRule" id="PRU00124"/>
    </source>
</evidence>
<evidence type="ECO:0000256" key="9">
    <source>
        <dbReference type="ARBA" id="ARBA00023136"/>
    </source>
</evidence>
<feature type="disulfide bond" evidence="13">
    <location>
        <begin position="168"/>
        <end position="186"/>
    </location>
</feature>
<dbReference type="PRINTS" id="PR00261">
    <property type="entry name" value="LDLRECEPTOR"/>
</dbReference>
<keyword evidence="12" id="KW-0325">Glycoprotein</keyword>
<dbReference type="InterPro" id="IPR036055">
    <property type="entry name" value="LDL_receptor-like_sf"/>
</dbReference>
<keyword evidence="4" id="KW-0254">Endocytosis</keyword>
<evidence type="ECO:0000256" key="6">
    <source>
        <dbReference type="ARBA" id="ARBA00022729"/>
    </source>
</evidence>
<evidence type="ECO:0000256" key="3">
    <source>
        <dbReference type="ARBA" id="ARBA00022536"/>
    </source>
</evidence>
<dbReference type="Proteomes" id="UP000694620">
    <property type="component" value="Chromosome 14"/>
</dbReference>
<keyword evidence="11" id="KW-0675">Receptor</keyword>
<reference evidence="16" key="3">
    <citation type="submission" date="2025-09" db="UniProtKB">
        <authorList>
            <consortium name="Ensembl"/>
        </authorList>
    </citation>
    <scope>IDENTIFICATION</scope>
</reference>
<dbReference type="PROSITE" id="PS01209">
    <property type="entry name" value="LDLRA_1"/>
    <property type="match status" value="1"/>
</dbReference>
<keyword evidence="3" id="KW-0245">EGF-like domain</keyword>
<evidence type="ECO:0000256" key="2">
    <source>
        <dbReference type="ARBA" id="ARBA00022475"/>
    </source>
</evidence>
<keyword evidence="6" id="KW-0732">Signal</keyword>
<feature type="domain" description="EGF-like" evidence="15">
    <location>
        <begin position="383"/>
        <end position="397"/>
    </location>
</feature>
<keyword evidence="10 13" id="KW-1015">Disulfide bond</keyword>
<keyword evidence="17" id="KW-1185">Reference proteome</keyword>
<dbReference type="SUPFAM" id="SSF57196">
    <property type="entry name" value="EGF/Laminin"/>
    <property type="match status" value="2"/>
</dbReference>
<dbReference type="FunFam" id="4.10.400.10:FF:000147">
    <property type="entry name" value="Low-density lipoprotein receptor-related protein 2"/>
    <property type="match status" value="1"/>
</dbReference>
<evidence type="ECO:0000256" key="14">
    <source>
        <dbReference type="SAM" id="MobiDB-lite"/>
    </source>
</evidence>
<dbReference type="GeneTree" id="ENSGT00940000157232"/>
<dbReference type="InterPro" id="IPR051221">
    <property type="entry name" value="LDLR-related"/>
</dbReference>
<evidence type="ECO:0000256" key="7">
    <source>
        <dbReference type="ARBA" id="ARBA00022737"/>
    </source>
</evidence>
<feature type="compositionally biased region" description="Polar residues" evidence="14">
    <location>
        <begin position="1"/>
        <end position="10"/>
    </location>
</feature>
<dbReference type="PROSITE" id="PS50068">
    <property type="entry name" value="LDLRA_2"/>
    <property type="match status" value="5"/>
</dbReference>
<feature type="disulfide bond" evidence="13">
    <location>
        <begin position="199"/>
        <end position="211"/>
    </location>
</feature>
<evidence type="ECO:0000256" key="5">
    <source>
        <dbReference type="ARBA" id="ARBA00022692"/>
    </source>
</evidence>
<dbReference type="FunFam" id="4.10.400.10:FF:000034">
    <property type="entry name" value="Low-density lipoprotein receptor-related protein 2"/>
    <property type="match status" value="3"/>
</dbReference>
<feature type="disulfide bond" evidence="13">
    <location>
        <begin position="61"/>
        <end position="79"/>
    </location>
</feature>
<name>A0A8C4TCE7_ERPCA</name>
<comment type="caution">
    <text evidence="13">Lacks conserved residue(s) required for the propagation of feature annotation.</text>
</comment>
<dbReference type="FunFam" id="2.10.25.10:FF:000009">
    <property type="entry name" value="Low-density lipoprotein receptor isoform 1"/>
    <property type="match status" value="1"/>
</dbReference>
<dbReference type="InterPro" id="IPR023415">
    <property type="entry name" value="LDLR_class-A_CS"/>
</dbReference>
<evidence type="ECO:0000259" key="15">
    <source>
        <dbReference type="PROSITE" id="PS01186"/>
    </source>
</evidence>
<dbReference type="Ensembl" id="ENSECRT00000029090.1">
    <property type="protein sequence ID" value="ENSECRP00000028486.1"/>
    <property type="gene ID" value="ENSECRG00000019276.1"/>
</dbReference>
<feature type="disulfide bond" evidence="13">
    <location>
        <begin position="180"/>
        <end position="195"/>
    </location>
</feature>
<dbReference type="PROSITE" id="PS01186">
    <property type="entry name" value="EGF_2"/>
    <property type="match status" value="1"/>
</dbReference>
<evidence type="ECO:0000256" key="8">
    <source>
        <dbReference type="ARBA" id="ARBA00022989"/>
    </source>
</evidence>
<dbReference type="InterPro" id="IPR001881">
    <property type="entry name" value="EGF-like_Ca-bd_dom"/>
</dbReference>
<dbReference type="SUPFAM" id="SSF57424">
    <property type="entry name" value="LDL receptor-like module"/>
    <property type="match status" value="5"/>
</dbReference>
<evidence type="ECO:0000313" key="16">
    <source>
        <dbReference type="Ensembl" id="ENSECRP00000028486.1"/>
    </source>
</evidence>
<comment type="subcellular location">
    <subcellularLocation>
        <location evidence="1">Cell membrane</location>
        <topology evidence="1">Single-pass type I membrane protein</topology>
    </subcellularLocation>
</comment>
<reference evidence="16" key="2">
    <citation type="submission" date="2025-08" db="UniProtKB">
        <authorList>
            <consortium name="Ensembl"/>
        </authorList>
    </citation>
    <scope>IDENTIFICATION</scope>
</reference>
<feature type="disulfide bond" evidence="13">
    <location>
        <begin position="218"/>
        <end position="233"/>
    </location>
</feature>
<dbReference type="AlphaFoldDB" id="A0A8C4TCE7"/>
<proteinExistence type="predicted"/>
<dbReference type="GO" id="GO:0043235">
    <property type="term" value="C:receptor complex"/>
    <property type="evidence" value="ECO:0007669"/>
    <property type="project" value="TreeGrafter"/>
</dbReference>
<keyword evidence="2" id="KW-1003">Cell membrane</keyword>
<keyword evidence="5" id="KW-0812">Transmembrane</keyword>
<dbReference type="Pfam" id="PF00057">
    <property type="entry name" value="Ldl_recept_a"/>
    <property type="match status" value="5"/>
</dbReference>
<organism evidence="16 17">
    <name type="scientific">Erpetoichthys calabaricus</name>
    <name type="common">Rope fish</name>
    <name type="synonym">Calamoichthys calabaricus</name>
    <dbReference type="NCBI Taxonomy" id="27687"/>
    <lineage>
        <taxon>Eukaryota</taxon>
        <taxon>Metazoa</taxon>
        <taxon>Chordata</taxon>
        <taxon>Craniata</taxon>
        <taxon>Vertebrata</taxon>
        <taxon>Euteleostomi</taxon>
        <taxon>Actinopterygii</taxon>
        <taxon>Polypteriformes</taxon>
        <taxon>Polypteridae</taxon>
        <taxon>Erpetoichthys</taxon>
    </lineage>
</organism>
<dbReference type="GO" id="GO:0005886">
    <property type="term" value="C:plasma membrane"/>
    <property type="evidence" value="ECO:0007669"/>
    <property type="project" value="UniProtKB-SubCell"/>
</dbReference>
<keyword evidence="9" id="KW-0472">Membrane</keyword>
<dbReference type="SMART" id="SM00192">
    <property type="entry name" value="LDLa"/>
    <property type="match status" value="5"/>
</dbReference>
<dbReference type="InterPro" id="IPR000742">
    <property type="entry name" value="EGF"/>
</dbReference>